<protein>
    <submittedName>
        <fullName evidence="1">Uncharacterized protein</fullName>
    </submittedName>
</protein>
<proteinExistence type="predicted"/>
<name>A0A328BQ29_9CAUL</name>
<keyword evidence="2" id="KW-1185">Reference proteome</keyword>
<sequence>MSVLGDFADQRPSVLAGAPAFHQVRPQVLRRVLSTLDDAIGETVRLLGDVPQIEPRFTRQLAACFEDARDAVGGVRYHIDHQAELPVVDASGRVIAHRRLDIRLLFTQQVGRRGDYLGIECKYTDASDRRTDDDYVGEGVDRIVSGAYAAGHPFAIMVGLERVGPLARTIANIDARLQARYGSDQGLRAASLWRLPMVRESEHPQAGGPHRIVLVHGFWPVTSAATA</sequence>
<dbReference type="AlphaFoldDB" id="A0A328BQ29"/>
<evidence type="ECO:0000313" key="1">
    <source>
        <dbReference type="EMBL" id="RAK68709.1"/>
    </source>
</evidence>
<dbReference type="EMBL" id="QFYS01000001">
    <property type="protein sequence ID" value="RAK68709.1"/>
    <property type="molecule type" value="Genomic_DNA"/>
</dbReference>
<organism evidence="1 2">
    <name type="scientific">Phenylobacterium kunshanense</name>
    <dbReference type="NCBI Taxonomy" id="1445034"/>
    <lineage>
        <taxon>Bacteria</taxon>
        <taxon>Pseudomonadati</taxon>
        <taxon>Pseudomonadota</taxon>
        <taxon>Alphaproteobacteria</taxon>
        <taxon>Caulobacterales</taxon>
        <taxon>Caulobacteraceae</taxon>
        <taxon>Phenylobacterium</taxon>
    </lineage>
</organism>
<comment type="caution">
    <text evidence="1">The sequence shown here is derived from an EMBL/GenBank/DDBJ whole genome shotgun (WGS) entry which is preliminary data.</text>
</comment>
<evidence type="ECO:0000313" key="2">
    <source>
        <dbReference type="Proteomes" id="UP000249524"/>
    </source>
</evidence>
<gene>
    <name evidence="1" type="ORF">DJ019_01450</name>
</gene>
<accession>A0A328BQ29</accession>
<reference evidence="1 2" key="1">
    <citation type="submission" date="2018-05" db="EMBL/GenBank/DDBJ databases">
        <authorList>
            <person name="Lanie J.A."/>
            <person name="Ng W.-L."/>
            <person name="Kazmierczak K.M."/>
            <person name="Andrzejewski T.M."/>
            <person name="Davidsen T.M."/>
            <person name="Wayne K.J."/>
            <person name="Tettelin H."/>
            <person name="Glass J.I."/>
            <person name="Rusch D."/>
            <person name="Podicherti R."/>
            <person name="Tsui H.-C.T."/>
            <person name="Winkler M.E."/>
        </authorList>
    </citation>
    <scope>NUCLEOTIDE SEQUENCE [LARGE SCALE GENOMIC DNA]</scope>
    <source>
        <strain evidence="1 2">BUT-10</strain>
    </source>
</reference>
<dbReference type="Proteomes" id="UP000249524">
    <property type="component" value="Unassembled WGS sequence"/>
</dbReference>